<dbReference type="Proteomes" id="UP001054837">
    <property type="component" value="Unassembled WGS sequence"/>
</dbReference>
<reference evidence="1 2" key="1">
    <citation type="submission" date="2021-06" db="EMBL/GenBank/DDBJ databases">
        <title>Caerostris darwini draft genome.</title>
        <authorList>
            <person name="Kono N."/>
            <person name="Arakawa K."/>
        </authorList>
    </citation>
    <scope>NUCLEOTIDE SEQUENCE [LARGE SCALE GENOMIC DNA]</scope>
</reference>
<comment type="caution">
    <text evidence="1">The sequence shown here is derived from an EMBL/GenBank/DDBJ whole genome shotgun (WGS) entry which is preliminary data.</text>
</comment>
<organism evidence="1 2">
    <name type="scientific">Caerostris darwini</name>
    <dbReference type="NCBI Taxonomy" id="1538125"/>
    <lineage>
        <taxon>Eukaryota</taxon>
        <taxon>Metazoa</taxon>
        <taxon>Ecdysozoa</taxon>
        <taxon>Arthropoda</taxon>
        <taxon>Chelicerata</taxon>
        <taxon>Arachnida</taxon>
        <taxon>Araneae</taxon>
        <taxon>Araneomorphae</taxon>
        <taxon>Entelegynae</taxon>
        <taxon>Araneoidea</taxon>
        <taxon>Araneidae</taxon>
        <taxon>Caerostris</taxon>
    </lineage>
</organism>
<accession>A0AAV4PT70</accession>
<name>A0AAV4PT70_9ARAC</name>
<evidence type="ECO:0000313" key="1">
    <source>
        <dbReference type="EMBL" id="GIX99041.1"/>
    </source>
</evidence>
<protein>
    <submittedName>
        <fullName evidence="1">Uncharacterized protein</fullName>
    </submittedName>
</protein>
<dbReference type="AlphaFoldDB" id="A0AAV4PT70"/>
<dbReference type="EMBL" id="BPLQ01003263">
    <property type="protein sequence ID" value="GIX99041.1"/>
    <property type="molecule type" value="Genomic_DNA"/>
</dbReference>
<evidence type="ECO:0000313" key="2">
    <source>
        <dbReference type="Proteomes" id="UP001054837"/>
    </source>
</evidence>
<sequence length="86" mass="9616">MSFAFAVLTHACWQCVLEQKNVALNAVQSMANASHVSHGALLADDYSFEGSWAAMERFQPSIAQIIMDSVQPKRLCSKEKHRHQLV</sequence>
<proteinExistence type="predicted"/>
<keyword evidence="2" id="KW-1185">Reference proteome</keyword>
<gene>
    <name evidence="1" type="ORF">CDAR_519031</name>
</gene>